<dbReference type="Pfam" id="PF12680">
    <property type="entry name" value="SnoaL_2"/>
    <property type="match status" value="1"/>
</dbReference>
<dbReference type="Proteomes" id="UP000031760">
    <property type="component" value="Chromosome"/>
</dbReference>
<dbReference type="InterPro" id="IPR032710">
    <property type="entry name" value="NTF2-like_dom_sf"/>
</dbReference>
<dbReference type="Gene3D" id="3.10.450.50">
    <property type="match status" value="1"/>
</dbReference>
<feature type="domain" description="SnoaL-like" evidence="1">
    <location>
        <begin position="9"/>
        <end position="109"/>
    </location>
</feature>
<protein>
    <submittedName>
        <fullName evidence="2">Ketosteroid isomerase-related protein</fullName>
    </submittedName>
</protein>
<dbReference type="HOGENOM" id="CLU_120970_0_0_10"/>
<organism evidence="2 3">
    <name type="scientific">Nonlabens marinus S1-08</name>
    <dbReference type="NCBI Taxonomy" id="1454201"/>
    <lineage>
        <taxon>Bacteria</taxon>
        <taxon>Pseudomonadati</taxon>
        <taxon>Bacteroidota</taxon>
        <taxon>Flavobacteriia</taxon>
        <taxon>Flavobacteriales</taxon>
        <taxon>Flavobacteriaceae</taxon>
        <taxon>Nonlabens</taxon>
    </lineage>
</organism>
<keyword evidence="3" id="KW-1185">Reference proteome</keyword>
<proteinExistence type="predicted"/>
<name>W8W0F0_9FLAO</name>
<sequence length="156" mass="18241">METRQLLNKFYDSFAHGDAHGMIECYAPQIVFEDPVFGQLHGKRAECMWQMLLENKKRKPQISYRVLIYGADTAQVAWTATYFYGKSDRKVVNQVLASFDFKDGLIVHHRDNFNLWNWSRQALGISGFLIGWTNIMERKIQNKTRALLDTYIENSL</sequence>
<dbReference type="SUPFAM" id="SSF54427">
    <property type="entry name" value="NTF2-like"/>
    <property type="match status" value="1"/>
</dbReference>
<evidence type="ECO:0000313" key="2">
    <source>
        <dbReference type="EMBL" id="BAO56211.1"/>
    </source>
</evidence>
<dbReference type="OrthoDB" id="391735at2"/>
<dbReference type="KEGG" id="nmf:NMS_2202"/>
<dbReference type="InterPro" id="IPR037401">
    <property type="entry name" value="SnoaL-like"/>
</dbReference>
<keyword evidence="2" id="KW-0413">Isomerase</keyword>
<evidence type="ECO:0000313" key="3">
    <source>
        <dbReference type="Proteomes" id="UP000031760"/>
    </source>
</evidence>
<dbReference type="AlphaFoldDB" id="W8W0F0"/>
<reference evidence="2 3" key="1">
    <citation type="journal article" date="2014" name="Proc. Natl. Acad. Sci. U.S.A.">
        <title>Functional characterization of flavobacteria rhodopsins reveals a unique class of light-driven chloride pump in bacteria.</title>
        <authorList>
            <person name="Yoshizawa S."/>
            <person name="Kumagai Y."/>
            <person name="Kim H."/>
            <person name="Ogura Y."/>
            <person name="Hayashi T."/>
            <person name="Iwasaki W."/>
            <person name="DeLong E.F."/>
            <person name="Kogure K."/>
        </authorList>
    </citation>
    <scope>NUCLEOTIDE SEQUENCE [LARGE SCALE GENOMIC DNA]</scope>
    <source>
        <strain evidence="2 3">S1-08</strain>
    </source>
</reference>
<dbReference type="GO" id="GO:0016853">
    <property type="term" value="F:isomerase activity"/>
    <property type="evidence" value="ECO:0007669"/>
    <property type="project" value="UniProtKB-KW"/>
</dbReference>
<dbReference type="RefSeq" id="WP_041496684.1">
    <property type="nucleotide sequence ID" value="NZ_AP014548.1"/>
</dbReference>
<dbReference type="EMBL" id="AP014548">
    <property type="protein sequence ID" value="BAO56211.1"/>
    <property type="molecule type" value="Genomic_DNA"/>
</dbReference>
<evidence type="ECO:0000259" key="1">
    <source>
        <dbReference type="Pfam" id="PF12680"/>
    </source>
</evidence>
<gene>
    <name evidence="2" type="ORF">NMS_2202</name>
</gene>
<dbReference type="STRING" id="1454201.NMS_2202"/>
<accession>W8W0F0</accession>